<evidence type="ECO:0000313" key="2">
    <source>
        <dbReference type="EMBL" id="AQL03267.1"/>
    </source>
</evidence>
<dbReference type="Pfam" id="PF00397">
    <property type="entry name" value="WW"/>
    <property type="match status" value="1"/>
</dbReference>
<dbReference type="PANTHER" id="PTHR47852">
    <property type="entry name" value="OS06G0298400 PROTEIN"/>
    <property type="match status" value="1"/>
</dbReference>
<accession>A0A1D6NZE5</accession>
<dbReference type="SUPFAM" id="SSF51045">
    <property type="entry name" value="WW domain"/>
    <property type="match status" value="1"/>
</dbReference>
<name>A0A1D6NZE5_MAIZE</name>
<sequence>MATPMLSGSSPYKTPLGKVFKSQVLPHLKPQTEPNQPRSSEQHKGPPDLAELSKDLPTGWQAYLDEYTKQVYYGNNLTSETSWERPTK</sequence>
<feature type="region of interest" description="Disordered" evidence="1">
    <location>
        <begin position="1"/>
        <end position="56"/>
    </location>
</feature>
<proteinExistence type="predicted"/>
<dbReference type="EMBL" id="CM000785">
    <property type="protein sequence ID" value="AQL03267.1"/>
    <property type="molecule type" value="Genomic_DNA"/>
</dbReference>
<dbReference type="CDD" id="cd00201">
    <property type="entry name" value="WW"/>
    <property type="match status" value="1"/>
</dbReference>
<dbReference type="AlphaFoldDB" id="A0A1D6NZE5"/>
<reference evidence="2" key="1">
    <citation type="submission" date="2015-12" db="EMBL/GenBank/DDBJ databases">
        <title>Update maize B73 reference genome by single molecule sequencing technologies.</title>
        <authorList>
            <consortium name="Maize Genome Sequencing Project"/>
            <person name="Ware D."/>
        </authorList>
    </citation>
    <scope>NUCLEOTIDE SEQUENCE</scope>
    <source>
        <tissue evidence="2">Seedling</tissue>
    </source>
</reference>
<evidence type="ECO:0000256" key="1">
    <source>
        <dbReference type="SAM" id="MobiDB-lite"/>
    </source>
</evidence>
<dbReference type="ExpressionAtlas" id="A0A1D6NZE5">
    <property type="expression patterns" value="baseline and differential"/>
</dbReference>
<dbReference type="Gene3D" id="2.20.70.10">
    <property type="match status" value="1"/>
</dbReference>
<dbReference type="PROSITE" id="PS01159">
    <property type="entry name" value="WW_DOMAIN_1"/>
    <property type="match status" value="1"/>
</dbReference>
<feature type="compositionally biased region" description="Polar residues" evidence="1">
    <location>
        <begin position="1"/>
        <end position="12"/>
    </location>
</feature>
<feature type="compositionally biased region" description="Basic and acidic residues" evidence="1">
    <location>
        <begin position="40"/>
        <end position="54"/>
    </location>
</feature>
<dbReference type="InterPro" id="IPR001202">
    <property type="entry name" value="WW_dom"/>
</dbReference>
<protein>
    <submittedName>
        <fullName evidence="2">WW domain-containing protein</fullName>
    </submittedName>
</protein>
<organism evidence="2">
    <name type="scientific">Zea mays</name>
    <name type="common">Maize</name>
    <dbReference type="NCBI Taxonomy" id="4577"/>
    <lineage>
        <taxon>Eukaryota</taxon>
        <taxon>Viridiplantae</taxon>
        <taxon>Streptophyta</taxon>
        <taxon>Embryophyta</taxon>
        <taxon>Tracheophyta</taxon>
        <taxon>Spermatophyta</taxon>
        <taxon>Magnoliopsida</taxon>
        <taxon>Liliopsida</taxon>
        <taxon>Poales</taxon>
        <taxon>Poaceae</taxon>
        <taxon>PACMAD clade</taxon>
        <taxon>Panicoideae</taxon>
        <taxon>Andropogonodae</taxon>
        <taxon>Andropogoneae</taxon>
        <taxon>Tripsacinae</taxon>
        <taxon>Zea</taxon>
    </lineage>
</organism>
<dbReference type="InterPro" id="IPR036020">
    <property type="entry name" value="WW_dom_sf"/>
</dbReference>
<dbReference type="PROSITE" id="PS50020">
    <property type="entry name" value="WW_DOMAIN_2"/>
    <property type="match status" value="1"/>
</dbReference>
<gene>
    <name evidence="2" type="ORF">ZEAMMB73_Zm00001d045808</name>
</gene>
<dbReference type="PANTHER" id="PTHR47852:SF2">
    <property type="entry name" value="WW DOMAIN-CONTAINING PROTEIN"/>
    <property type="match status" value="1"/>
</dbReference>
<dbReference type="SMART" id="SM00456">
    <property type="entry name" value="WW"/>
    <property type="match status" value="1"/>
</dbReference>